<name>A0A9D2K8N4_9BACT</name>
<evidence type="ECO:0008006" key="4">
    <source>
        <dbReference type="Google" id="ProtNLM"/>
    </source>
</evidence>
<organism evidence="2 3">
    <name type="scientific">Candidatus Coprenecus stercoravium</name>
    <dbReference type="NCBI Taxonomy" id="2840735"/>
    <lineage>
        <taxon>Bacteria</taxon>
        <taxon>Pseudomonadati</taxon>
        <taxon>Bacteroidota</taxon>
        <taxon>Bacteroidia</taxon>
        <taxon>Bacteroidales</taxon>
        <taxon>Rikenellaceae</taxon>
        <taxon>Rikenellaceae incertae sedis</taxon>
        <taxon>Candidatus Coprenecus</taxon>
    </lineage>
</organism>
<dbReference type="PROSITE" id="PS51257">
    <property type="entry name" value="PROKAR_LIPOPROTEIN"/>
    <property type="match status" value="1"/>
</dbReference>
<reference evidence="2" key="1">
    <citation type="journal article" date="2021" name="PeerJ">
        <title>Extensive microbial diversity within the chicken gut microbiome revealed by metagenomics and culture.</title>
        <authorList>
            <person name="Gilroy R."/>
            <person name="Ravi A."/>
            <person name="Getino M."/>
            <person name="Pursley I."/>
            <person name="Horton D.L."/>
            <person name="Alikhan N.F."/>
            <person name="Baker D."/>
            <person name="Gharbi K."/>
            <person name="Hall N."/>
            <person name="Watson M."/>
            <person name="Adriaenssens E.M."/>
            <person name="Foster-Nyarko E."/>
            <person name="Jarju S."/>
            <person name="Secka A."/>
            <person name="Antonio M."/>
            <person name="Oren A."/>
            <person name="Chaudhuri R.R."/>
            <person name="La Ragione R."/>
            <person name="Hildebrand F."/>
            <person name="Pallen M.J."/>
        </authorList>
    </citation>
    <scope>NUCLEOTIDE SEQUENCE</scope>
    <source>
        <strain evidence="2">Gambia16-554</strain>
    </source>
</reference>
<gene>
    <name evidence="2" type="ORF">IAC04_00685</name>
</gene>
<comment type="caution">
    <text evidence="2">The sequence shown here is derived from an EMBL/GenBank/DDBJ whole genome shotgun (WGS) entry which is preliminary data.</text>
</comment>
<evidence type="ECO:0000313" key="2">
    <source>
        <dbReference type="EMBL" id="HIZ84994.1"/>
    </source>
</evidence>
<evidence type="ECO:0000313" key="3">
    <source>
        <dbReference type="Proteomes" id="UP000824115"/>
    </source>
</evidence>
<proteinExistence type="predicted"/>
<feature type="signal peptide" evidence="1">
    <location>
        <begin position="1"/>
        <end position="24"/>
    </location>
</feature>
<accession>A0A9D2K8N4</accession>
<protein>
    <recommendedName>
        <fullName evidence="4">Lipoprotein</fullName>
    </recommendedName>
</protein>
<dbReference type="EMBL" id="DXAW01000020">
    <property type="protein sequence ID" value="HIZ84994.1"/>
    <property type="molecule type" value="Genomic_DNA"/>
</dbReference>
<reference evidence="2" key="2">
    <citation type="submission" date="2021-04" db="EMBL/GenBank/DDBJ databases">
        <authorList>
            <person name="Gilroy R."/>
        </authorList>
    </citation>
    <scope>NUCLEOTIDE SEQUENCE</scope>
    <source>
        <strain evidence="2">Gambia16-554</strain>
    </source>
</reference>
<sequence length="148" mass="16308">MRVSPYIVLFAALSLAVLSSCAKAWRGDGPPKLLSGTVWEGTNQARNEVLLFSFSDGTVVPEGENTREDGSVTMDYLVGDTVKNRYEGSYTYYRIILHNGTGSVSADAFLTVVEVNTGDTLSFKMGFSNQRFFTNVFNSYYPTDPVTE</sequence>
<dbReference type="AlphaFoldDB" id="A0A9D2K8N4"/>
<evidence type="ECO:0000256" key="1">
    <source>
        <dbReference type="SAM" id="SignalP"/>
    </source>
</evidence>
<feature type="chain" id="PRO_5039358196" description="Lipoprotein" evidence="1">
    <location>
        <begin position="25"/>
        <end position="148"/>
    </location>
</feature>
<dbReference type="Proteomes" id="UP000824115">
    <property type="component" value="Unassembled WGS sequence"/>
</dbReference>
<keyword evidence="1" id="KW-0732">Signal</keyword>